<reference evidence="2 3" key="1">
    <citation type="submission" date="2013-01" db="EMBL/GenBank/DDBJ databases">
        <authorList>
            <person name="Fiebig A."/>
            <person name="Goeker M."/>
            <person name="Klenk H.-P.P."/>
        </authorList>
    </citation>
    <scope>NUCLEOTIDE SEQUENCE [LARGE SCALE GENOMIC DNA]</scope>
    <source>
        <strain evidence="2 3">DSM 17069</strain>
    </source>
</reference>
<protein>
    <submittedName>
        <fullName evidence="2">Mu-like prophage protein gp29</fullName>
    </submittedName>
</protein>
<dbReference type="AlphaFoldDB" id="A0A0A0HJB0"/>
<gene>
    <name evidence="2" type="ORF">rosmuc_03047</name>
</gene>
<accession>A0A0A0HJB0</accession>
<dbReference type="Pfam" id="PF06074">
    <property type="entry name" value="Portal_Mu"/>
    <property type="match status" value="1"/>
</dbReference>
<dbReference type="InterPro" id="IPR009279">
    <property type="entry name" value="Portal_Mu"/>
</dbReference>
<dbReference type="STRING" id="215743.ROSMUCSMR3_03501"/>
<sequence length="516" mass="57203">MARKTSTMRLRSVRLRNPMELSGIQNGRDITRPWIGPLLEPTDPILRTRGGGSFDIYKPILTDPQVKSVMTQRISAITSREWEVVPGEDTPAGKRAADWLRDELSAMKFDRLTEKMLWGLFYGYSVAEQMYRRDGRLWGWEEIRVRDRVRFRFDENCGLRLLTLSNMLTGEEMPPEKFWVFSTGADHDDEPYGLGLAHWLYWPVWFKRNGLKLWLIALDKFGMPTARGKYPSQATEAEQKKLLEAVMAIRSEAGIIIPEGMDIELLSAPSGASSLDYQKLHDTMDAAISKIVLSQTMTTDNGSSRSQAEVHDDVGDAVKKSDADLVCQSFNEGPVAQLSEFNFPGVTPPRVWRKMEDPEDTTAAVDRDEKLHRMGWRMSQDRVKETYGDGYVRAAPPDNTPPEEEAPEAGFAEHRHESALDALAAEIIAEGHAEAASTQLFADIMALLEGLDPGASLQTLRARLDALAAAPSDGQAMTDLLTEASFAARLAGELGAVVDDSETTDGSDSLPGSVAP</sequence>
<dbReference type="EMBL" id="AONH01000016">
    <property type="protein sequence ID" value="KGM86754.1"/>
    <property type="molecule type" value="Genomic_DNA"/>
</dbReference>
<evidence type="ECO:0000256" key="1">
    <source>
        <dbReference type="SAM" id="MobiDB-lite"/>
    </source>
</evidence>
<evidence type="ECO:0000313" key="3">
    <source>
        <dbReference type="Proteomes" id="UP000030021"/>
    </source>
</evidence>
<organism evidence="2 3">
    <name type="scientific">Roseovarius mucosus DSM 17069</name>
    <dbReference type="NCBI Taxonomy" id="1288298"/>
    <lineage>
        <taxon>Bacteria</taxon>
        <taxon>Pseudomonadati</taxon>
        <taxon>Pseudomonadota</taxon>
        <taxon>Alphaproteobacteria</taxon>
        <taxon>Rhodobacterales</taxon>
        <taxon>Roseobacteraceae</taxon>
        <taxon>Roseovarius</taxon>
    </lineage>
</organism>
<dbReference type="PATRIC" id="fig|1288298.3.peg.3058"/>
<dbReference type="HOGENOM" id="CLU_036594_1_0_5"/>
<dbReference type="eggNOG" id="COG4383">
    <property type="taxonomic scope" value="Bacteria"/>
</dbReference>
<dbReference type="RefSeq" id="WP_037269780.1">
    <property type="nucleotide sequence ID" value="NZ_KN293975.1"/>
</dbReference>
<name>A0A0A0HJB0_9RHOB</name>
<proteinExistence type="predicted"/>
<comment type="caution">
    <text evidence="2">The sequence shown here is derived from an EMBL/GenBank/DDBJ whole genome shotgun (WGS) entry which is preliminary data.</text>
</comment>
<feature type="region of interest" description="Disordered" evidence="1">
    <location>
        <begin position="393"/>
        <end position="413"/>
    </location>
</feature>
<dbReference type="Proteomes" id="UP000030021">
    <property type="component" value="Unassembled WGS sequence"/>
</dbReference>
<dbReference type="OrthoDB" id="9797300at2"/>
<evidence type="ECO:0000313" key="2">
    <source>
        <dbReference type="EMBL" id="KGM86754.1"/>
    </source>
</evidence>